<reference evidence="3 4" key="1">
    <citation type="submission" date="2016-11" db="EMBL/GenBank/DDBJ databases">
        <authorList>
            <person name="Jaros S."/>
            <person name="Januszkiewicz K."/>
            <person name="Wedrychowicz H."/>
        </authorList>
    </citation>
    <scope>NUCLEOTIDE SEQUENCE [LARGE SCALE GENOMIC DNA]</scope>
    <source>
        <strain evidence="3 4">DSM 21864</strain>
    </source>
</reference>
<name>A0A1M6B6P3_9CLOT</name>
<keyword evidence="2" id="KW-0732">Signal</keyword>
<dbReference type="InterPro" id="IPR014202">
    <property type="entry name" value="Spore_II_R"/>
</dbReference>
<organism evidence="3 4">
    <name type="scientific">Clostridium amylolyticum</name>
    <dbReference type="NCBI Taxonomy" id="1121298"/>
    <lineage>
        <taxon>Bacteria</taxon>
        <taxon>Bacillati</taxon>
        <taxon>Bacillota</taxon>
        <taxon>Clostridia</taxon>
        <taxon>Eubacteriales</taxon>
        <taxon>Clostridiaceae</taxon>
        <taxon>Clostridium</taxon>
    </lineage>
</organism>
<dbReference type="NCBIfam" id="TIGR02837">
    <property type="entry name" value="spore_II_R"/>
    <property type="match status" value="1"/>
</dbReference>
<evidence type="ECO:0000256" key="1">
    <source>
        <dbReference type="SAM" id="MobiDB-lite"/>
    </source>
</evidence>
<evidence type="ECO:0000313" key="3">
    <source>
        <dbReference type="EMBL" id="SHI44386.1"/>
    </source>
</evidence>
<dbReference type="Pfam" id="PF09551">
    <property type="entry name" value="Spore_II_R"/>
    <property type="match status" value="1"/>
</dbReference>
<feature type="chain" id="PRO_5039035363" evidence="2">
    <location>
        <begin position="27"/>
        <end position="291"/>
    </location>
</feature>
<feature type="compositionally biased region" description="Low complexity" evidence="1">
    <location>
        <begin position="203"/>
        <end position="212"/>
    </location>
</feature>
<proteinExistence type="predicted"/>
<gene>
    <name evidence="3" type="ORF">SAMN05444401_0649</name>
</gene>
<dbReference type="OrthoDB" id="9793324at2"/>
<accession>A0A1M6B6P3</accession>
<dbReference type="AlphaFoldDB" id="A0A1M6B6P3"/>
<dbReference type="STRING" id="1121298.SAMN05444401_0649"/>
<keyword evidence="4" id="KW-1185">Reference proteome</keyword>
<sequence>MKKIFSIILCFTFTIVFCGCSNINNANDRDKLIKGISGKIIRFHVLANSDSSKDQALKQKVKDEIIKYIIPKLKESKSIDETRNILKENDEDIVKVALRVIKSEGFNYSVKSQLSKENFPLKRYGTVVLPQGEYEAYRIIIGEGNGQNWWCVMFPPLCFIDVTKGEIAEEETEEQMKKHLSKEEYDTLKEESKDTEIGKKSQSKANNKSSSSDNKKVSESKNKQNTPRPSIKDKLLKIINPEDNKQNVSKDSYSETQKTINKVEKPSASKECKDEIKLEFKIVEVFKKIFQ</sequence>
<feature type="signal peptide" evidence="2">
    <location>
        <begin position="1"/>
        <end position="26"/>
    </location>
</feature>
<feature type="region of interest" description="Disordered" evidence="1">
    <location>
        <begin position="170"/>
        <end position="268"/>
    </location>
</feature>
<feature type="compositionally biased region" description="Basic and acidic residues" evidence="1">
    <location>
        <begin position="213"/>
        <end position="222"/>
    </location>
</feature>
<dbReference type="EMBL" id="FQZO01000001">
    <property type="protein sequence ID" value="SHI44386.1"/>
    <property type="molecule type" value="Genomic_DNA"/>
</dbReference>
<feature type="compositionally biased region" description="Basic and acidic residues" evidence="1">
    <location>
        <begin position="174"/>
        <end position="199"/>
    </location>
</feature>
<dbReference type="PROSITE" id="PS51257">
    <property type="entry name" value="PROKAR_LIPOPROTEIN"/>
    <property type="match status" value="1"/>
</dbReference>
<feature type="compositionally biased region" description="Basic and acidic residues" evidence="1">
    <location>
        <begin position="230"/>
        <end position="245"/>
    </location>
</feature>
<evidence type="ECO:0000313" key="4">
    <source>
        <dbReference type="Proteomes" id="UP000184080"/>
    </source>
</evidence>
<evidence type="ECO:0000256" key="2">
    <source>
        <dbReference type="SAM" id="SignalP"/>
    </source>
</evidence>
<dbReference type="Proteomes" id="UP000184080">
    <property type="component" value="Unassembled WGS sequence"/>
</dbReference>
<protein>
    <submittedName>
        <fullName evidence="3">Stage II sporulation protein R</fullName>
    </submittedName>
</protein>
<feature type="compositionally biased region" description="Polar residues" evidence="1">
    <location>
        <begin position="246"/>
        <end position="260"/>
    </location>
</feature>